<accession>A0ABY4CDJ2</accession>
<gene>
    <name evidence="2" type="ORF">MNR06_02365</name>
</gene>
<evidence type="ECO:0000313" key="2">
    <source>
        <dbReference type="EMBL" id="UOF01796.1"/>
    </source>
</evidence>
<dbReference type="InterPro" id="IPR036629">
    <property type="entry name" value="YjbJ_sf"/>
</dbReference>
<dbReference type="RefSeq" id="WP_243538400.1">
    <property type="nucleotide sequence ID" value="NZ_CP093442.1"/>
</dbReference>
<dbReference type="EMBL" id="CP093442">
    <property type="protein sequence ID" value="UOF01796.1"/>
    <property type="molecule type" value="Genomic_DNA"/>
</dbReference>
<name>A0ABY4CDJ2_9BACT</name>
<sequence length="166" mass="17439">MASSNISQNDWTMVKAEIQKTWEGLSADELEQTHGDVHEIAELVHDRYGLDTDDAEQKVEDVIARCGTAAGSPSWGLNEDYEQDSSDTESFGLPGPSGAKNVSASSEQAGSSRGSAQSSQSAGSSAQSQASGKTRNQESSGSPETGSSRTSRSSENQGNFGSQNEE</sequence>
<dbReference type="Gene3D" id="1.10.1470.10">
    <property type="entry name" value="YjbJ"/>
    <property type="match status" value="1"/>
</dbReference>
<dbReference type="SUPFAM" id="SSF69047">
    <property type="entry name" value="Hypothetical protein YjbJ"/>
    <property type="match status" value="1"/>
</dbReference>
<organism evidence="2 3">
    <name type="scientific">Bdellovibrio reynosensis</name>
    <dbReference type="NCBI Taxonomy" id="2835041"/>
    <lineage>
        <taxon>Bacteria</taxon>
        <taxon>Pseudomonadati</taxon>
        <taxon>Bdellovibrionota</taxon>
        <taxon>Bdellovibrionia</taxon>
        <taxon>Bdellovibrionales</taxon>
        <taxon>Pseudobdellovibrionaceae</taxon>
        <taxon>Bdellovibrio</taxon>
    </lineage>
</organism>
<dbReference type="Proteomes" id="UP000830116">
    <property type="component" value="Chromosome"/>
</dbReference>
<feature type="region of interest" description="Disordered" evidence="1">
    <location>
        <begin position="68"/>
        <end position="166"/>
    </location>
</feature>
<keyword evidence="3" id="KW-1185">Reference proteome</keyword>
<protein>
    <recommendedName>
        <fullName evidence="4">CsbD-like domain-containing protein</fullName>
    </recommendedName>
</protein>
<evidence type="ECO:0000256" key="1">
    <source>
        <dbReference type="SAM" id="MobiDB-lite"/>
    </source>
</evidence>
<proteinExistence type="predicted"/>
<evidence type="ECO:0000313" key="3">
    <source>
        <dbReference type="Proteomes" id="UP000830116"/>
    </source>
</evidence>
<evidence type="ECO:0008006" key="4">
    <source>
        <dbReference type="Google" id="ProtNLM"/>
    </source>
</evidence>
<feature type="compositionally biased region" description="Low complexity" evidence="1">
    <location>
        <begin position="103"/>
        <end position="154"/>
    </location>
</feature>
<reference evidence="2" key="1">
    <citation type="submission" date="2022-03" db="EMBL/GenBank/DDBJ databases">
        <title>Genome Identification and Characterization of new species Bdellovibrio reynosense LBG001 sp. nov. from a Mexico soil sample.</title>
        <authorList>
            <person name="Camilli A."/>
            <person name="Ajao Y."/>
            <person name="Guo X."/>
        </authorList>
    </citation>
    <scope>NUCLEOTIDE SEQUENCE</scope>
    <source>
        <strain evidence="2">LBG001</strain>
    </source>
</reference>
<feature type="compositionally biased region" description="Polar residues" evidence="1">
    <location>
        <begin position="155"/>
        <end position="166"/>
    </location>
</feature>